<dbReference type="GO" id="GO:0016705">
    <property type="term" value="F:oxidoreductase activity, acting on paired donors, with incorporation or reduction of molecular oxygen"/>
    <property type="evidence" value="ECO:0007669"/>
    <property type="project" value="InterPro"/>
</dbReference>
<dbReference type="GO" id="GO:0004497">
    <property type="term" value="F:monooxygenase activity"/>
    <property type="evidence" value="ECO:0007669"/>
    <property type="project" value="UniProtKB-KW"/>
</dbReference>
<evidence type="ECO:0000256" key="7">
    <source>
        <dbReference type="ARBA" id="ARBA00023033"/>
    </source>
</evidence>
<dbReference type="PRINTS" id="PR00463">
    <property type="entry name" value="EP450I"/>
</dbReference>
<evidence type="ECO:0000313" key="9">
    <source>
        <dbReference type="EMBL" id="KRT84522.1"/>
    </source>
</evidence>
<keyword evidence="5" id="KW-0560">Oxidoreductase</keyword>
<dbReference type="PRINTS" id="PR00385">
    <property type="entry name" value="P450"/>
</dbReference>
<evidence type="ECO:0000256" key="8">
    <source>
        <dbReference type="PIRSR" id="PIRSR602401-1"/>
    </source>
</evidence>
<dbReference type="GO" id="GO:0020037">
    <property type="term" value="F:heme binding"/>
    <property type="evidence" value="ECO:0007669"/>
    <property type="project" value="InterPro"/>
</dbReference>
<keyword evidence="3 8" id="KW-0349">Heme</keyword>
<dbReference type="InterPro" id="IPR036396">
    <property type="entry name" value="Cyt_P450_sf"/>
</dbReference>
<accession>A0A0T6BAY5</accession>
<dbReference type="GO" id="GO:0005506">
    <property type="term" value="F:iron ion binding"/>
    <property type="evidence" value="ECO:0007669"/>
    <property type="project" value="InterPro"/>
</dbReference>
<comment type="caution">
    <text evidence="9">The sequence shown here is derived from an EMBL/GenBank/DDBJ whole genome shotgun (WGS) entry which is preliminary data.</text>
</comment>
<dbReference type="OrthoDB" id="6750211at2759"/>
<dbReference type="Pfam" id="PF00067">
    <property type="entry name" value="p450"/>
    <property type="match status" value="1"/>
</dbReference>
<comment type="similarity">
    <text evidence="2">Belongs to the cytochrome P450 family.</text>
</comment>
<evidence type="ECO:0000256" key="1">
    <source>
        <dbReference type="ARBA" id="ARBA00001971"/>
    </source>
</evidence>
<gene>
    <name evidence="9" type="ORF">AMK59_1304</name>
</gene>
<comment type="cofactor">
    <cofactor evidence="1 8">
        <name>heme</name>
        <dbReference type="ChEBI" id="CHEBI:30413"/>
    </cofactor>
</comment>
<feature type="binding site" description="axial binding residue" evidence="8">
    <location>
        <position position="245"/>
    </location>
    <ligand>
        <name>heme</name>
        <dbReference type="ChEBI" id="CHEBI:30413"/>
    </ligand>
    <ligandPart>
        <name>Fe</name>
        <dbReference type="ChEBI" id="CHEBI:18248"/>
    </ligandPart>
</feature>
<sequence length="300" mass="34651">MKRDERFRENTNSSYLKARVDYFTILGERMYSLLLANQFFFRISSSFNVMQKALDIIKQYTLSIIKAKEGKAENDSKVANHLIDILIANDVRGEMLNHQINTFILAGHDTTAQSMCFTMYELSKNPQLQQRLFEEIISVIGKDPNTEITSADLQEMKYLEAVVKESLRLHSIVPIIERKISHSIEFNGVTYPKDTTFMFHIGGIHTSEDHFPNPEKFDPDRFMPENSHTIQKNAFMPFAIGPRDCIGKFFAMLEVKYFIAQCIQKFELMPVENHIAQELNEIIIKSLTGLPVVLKERAKM</sequence>
<reference evidence="9 10" key="1">
    <citation type="submission" date="2015-09" db="EMBL/GenBank/DDBJ databases">
        <title>Draft genome of the scarab beetle Oryctes borbonicus.</title>
        <authorList>
            <person name="Meyer J.M."/>
            <person name="Markov G.V."/>
            <person name="Baskaran P."/>
            <person name="Herrmann M."/>
            <person name="Sommer R.J."/>
            <person name="Roedelsperger C."/>
        </authorList>
    </citation>
    <scope>NUCLEOTIDE SEQUENCE [LARGE SCALE GENOMIC DNA]</scope>
    <source>
        <strain evidence="9">OB123</strain>
        <tissue evidence="9">Whole animal</tissue>
    </source>
</reference>
<dbReference type="InterPro" id="IPR001128">
    <property type="entry name" value="Cyt_P450"/>
</dbReference>
<organism evidence="9 10">
    <name type="scientific">Oryctes borbonicus</name>
    <dbReference type="NCBI Taxonomy" id="1629725"/>
    <lineage>
        <taxon>Eukaryota</taxon>
        <taxon>Metazoa</taxon>
        <taxon>Ecdysozoa</taxon>
        <taxon>Arthropoda</taxon>
        <taxon>Hexapoda</taxon>
        <taxon>Insecta</taxon>
        <taxon>Pterygota</taxon>
        <taxon>Neoptera</taxon>
        <taxon>Endopterygota</taxon>
        <taxon>Coleoptera</taxon>
        <taxon>Polyphaga</taxon>
        <taxon>Scarabaeiformia</taxon>
        <taxon>Scarabaeidae</taxon>
        <taxon>Dynastinae</taxon>
        <taxon>Oryctes</taxon>
    </lineage>
</organism>
<evidence type="ECO:0000256" key="6">
    <source>
        <dbReference type="ARBA" id="ARBA00023004"/>
    </source>
</evidence>
<dbReference type="SUPFAM" id="SSF48264">
    <property type="entry name" value="Cytochrome P450"/>
    <property type="match status" value="1"/>
</dbReference>
<dbReference type="PANTHER" id="PTHR24291">
    <property type="entry name" value="CYTOCHROME P450 FAMILY 4"/>
    <property type="match status" value="1"/>
</dbReference>
<evidence type="ECO:0000256" key="4">
    <source>
        <dbReference type="ARBA" id="ARBA00022723"/>
    </source>
</evidence>
<evidence type="ECO:0000256" key="3">
    <source>
        <dbReference type="ARBA" id="ARBA00022617"/>
    </source>
</evidence>
<evidence type="ECO:0000313" key="10">
    <source>
        <dbReference type="Proteomes" id="UP000051574"/>
    </source>
</evidence>
<keyword evidence="6 8" id="KW-0408">Iron</keyword>
<protein>
    <submittedName>
        <fullName evidence="9">Cytochrome P450</fullName>
    </submittedName>
</protein>
<dbReference type="InterPro" id="IPR050196">
    <property type="entry name" value="Cytochrome_P450_Monoox"/>
</dbReference>
<dbReference type="InterPro" id="IPR002401">
    <property type="entry name" value="Cyt_P450_E_grp-I"/>
</dbReference>
<dbReference type="EMBL" id="LJIG01002418">
    <property type="protein sequence ID" value="KRT84522.1"/>
    <property type="molecule type" value="Genomic_DNA"/>
</dbReference>
<evidence type="ECO:0000256" key="2">
    <source>
        <dbReference type="ARBA" id="ARBA00010617"/>
    </source>
</evidence>
<proteinExistence type="inferred from homology"/>
<dbReference type="AlphaFoldDB" id="A0A0T6BAY5"/>
<dbReference type="Proteomes" id="UP000051574">
    <property type="component" value="Unassembled WGS sequence"/>
</dbReference>
<evidence type="ECO:0000256" key="5">
    <source>
        <dbReference type="ARBA" id="ARBA00023002"/>
    </source>
</evidence>
<keyword evidence="4 8" id="KW-0479">Metal-binding</keyword>
<name>A0A0T6BAY5_9SCAR</name>
<keyword evidence="10" id="KW-1185">Reference proteome</keyword>
<keyword evidence="7" id="KW-0503">Monooxygenase</keyword>
<dbReference type="PANTHER" id="PTHR24291:SF187">
    <property type="entry name" value="CYTOCHROME P450 4AE1-RELATED"/>
    <property type="match status" value="1"/>
</dbReference>
<dbReference type="Gene3D" id="1.10.630.10">
    <property type="entry name" value="Cytochrome P450"/>
    <property type="match status" value="1"/>
</dbReference>